<accession>A0AAU9T5Q2</accession>
<evidence type="ECO:0000256" key="2">
    <source>
        <dbReference type="ARBA" id="ARBA00022771"/>
    </source>
</evidence>
<feature type="compositionally biased region" description="Acidic residues" evidence="5">
    <location>
        <begin position="130"/>
        <end position="150"/>
    </location>
</feature>
<gene>
    <name evidence="7" type="ORF">TAV2_LOCUS25822</name>
</gene>
<feature type="compositionally biased region" description="Pro residues" evidence="5">
    <location>
        <begin position="337"/>
        <end position="348"/>
    </location>
</feature>
<feature type="region of interest" description="Disordered" evidence="5">
    <location>
        <begin position="112"/>
        <end position="159"/>
    </location>
</feature>
<keyword evidence="3" id="KW-0862">Zinc</keyword>
<dbReference type="InterPro" id="IPR006564">
    <property type="entry name" value="Znf_PMZ"/>
</dbReference>
<evidence type="ECO:0000256" key="1">
    <source>
        <dbReference type="ARBA" id="ARBA00022723"/>
    </source>
</evidence>
<dbReference type="PANTHER" id="PTHR31973:SF187">
    <property type="entry name" value="MUTATOR TRANSPOSASE MUDRA PROTEIN"/>
    <property type="match status" value="1"/>
</dbReference>
<feature type="compositionally biased region" description="Low complexity" evidence="5">
    <location>
        <begin position="420"/>
        <end position="446"/>
    </location>
</feature>
<sequence length="471" mass="53451">FDLYLYVGGYWSEEGLYHGGEAHMVGRLSEETFTLKSVSMYVKELYGYDENMSKVSWFPPETPHKKEDVEDDEILRRKVLHYALGSGAMTLYVVREDDPYIGRHSSVRVLRLSDEIPEENGRSDSSSGDSDSDSEADDNIIEQDEEEEEHESSGHSDLANVVAQVDESKYRMFRLGQKYRSIESFRNAITRYAVRKRRDLSFEKSDSKRVVAICSDKKCQWRIYASINSSSIRVVVRSFNDVHNCTWQGEYEVAYFNDRFVVQMRGEPSCGCRMYKVSGIPCCHMLSTLRMERHADQDPNLLLSHWFTIEKLRSCYSTPLKAVGSMNMWNSTDARVNPPPYKRPPGRPPGKKRKREVGETRPGMIPKRGTKIHCGLCGQEGHNRLYCKSLPVDKPLSNPRGRPRIRPATEASSSQAPVMSSQVPVISASSSQAPVVSAQLVAQSQPMEDLPSLSAALPKRRSGRPRKTQFD</sequence>
<name>A0AAU9T5Q2_THLAR</name>
<feature type="compositionally biased region" description="Basic residues" evidence="5">
    <location>
        <begin position="458"/>
        <end position="471"/>
    </location>
</feature>
<evidence type="ECO:0000256" key="4">
    <source>
        <dbReference type="PROSITE-ProRule" id="PRU00325"/>
    </source>
</evidence>
<dbReference type="Pfam" id="PF04434">
    <property type="entry name" value="SWIM"/>
    <property type="match status" value="1"/>
</dbReference>
<evidence type="ECO:0000313" key="7">
    <source>
        <dbReference type="EMBL" id="CAH2078189.1"/>
    </source>
</evidence>
<dbReference type="EMBL" id="OU466863">
    <property type="protein sequence ID" value="CAH2078189.1"/>
    <property type="molecule type" value="Genomic_DNA"/>
</dbReference>
<dbReference type="Proteomes" id="UP000836841">
    <property type="component" value="Chromosome 7"/>
</dbReference>
<dbReference type="InterPro" id="IPR007527">
    <property type="entry name" value="Znf_SWIM"/>
</dbReference>
<feature type="non-terminal residue" evidence="7">
    <location>
        <position position="1"/>
    </location>
</feature>
<keyword evidence="1" id="KW-0479">Metal-binding</keyword>
<feature type="region of interest" description="Disordered" evidence="5">
    <location>
        <begin position="331"/>
        <end position="369"/>
    </location>
</feature>
<dbReference type="InterPro" id="IPR004332">
    <property type="entry name" value="Transposase_MuDR"/>
</dbReference>
<dbReference type="SMART" id="SM00575">
    <property type="entry name" value="ZnF_PMZ"/>
    <property type="match status" value="1"/>
</dbReference>
<protein>
    <recommendedName>
        <fullName evidence="6">SWIM-type domain-containing protein</fullName>
    </recommendedName>
</protein>
<feature type="domain" description="SWIM-type" evidence="6">
    <location>
        <begin position="260"/>
        <end position="293"/>
    </location>
</feature>
<proteinExistence type="predicted"/>
<organism evidence="7 8">
    <name type="scientific">Thlaspi arvense</name>
    <name type="common">Field penny-cress</name>
    <dbReference type="NCBI Taxonomy" id="13288"/>
    <lineage>
        <taxon>Eukaryota</taxon>
        <taxon>Viridiplantae</taxon>
        <taxon>Streptophyta</taxon>
        <taxon>Embryophyta</taxon>
        <taxon>Tracheophyta</taxon>
        <taxon>Spermatophyta</taxon>
        <taxon>Magnoliopsida</taxon>
        <taxon>eudicotyledons</taxon>
        <taxon>Gunneridae</taxon>
        <taxon>Pentapetalae</taxon>
        <taxon>rosids</taxon>
        <taxon>malvids</taxon>
        <taxon>Brassicales</taxon>
        <taxon>Brassicaceae</taxon>
        <taxon>Thlaspideae</taxon>
        <taxon>Thlaspi</taxon>
    </lineage>
</organism>
<feature type="region of interest" description="Disordered" evidence="5">
    <location>
        <begin position="389"/>
        <end position="471"/>
    </location>
</feature>
<evidence type="ECO:0000313" key="8">
    <source>
        <dbReference type="Proteomes" id="UP000836841"/>
    </source>
</evidence>
<evidence type="ECO:0000259" key="6">
    <source>
        <dbReference type="PROSITE" id="PS50966"/>
    </source>
</evidence>
<feature type="compositionally biased region" description="Basic and acidic residues" evidence="5">
    <location>
        <begin position="112"/>
        <end position="122"/>
    </location>
</feature>
<dbReference type="Pfam" id="PF03108">
    <property type="entry name" value="DBD_Tnp_Mut"/>
    <property type="match status" value="1"/>
</dbReference>
<keyword evidence="8" id="KW-1185">Reference proteome</keyword>
<dbReference type="AlphaFoldDB" id="A0AAU9T5Q2"/>
<evidence type="ECO:0000256" key="3">
    <source>
        <dbReference type="ARBA" id="ARBA00022833"/>
    </source>
</evidence>
<feature type="compositionally biased region" description="Polar residues" evidence="5">
    <location>
        <begin position="410"/>
        <end position="419"/>
    </location>
</feature>
<keyword evidence="2 4" id="KW-0863">Zinc-finger</keyword>
<evidence type="ECO:0000256" key="5">
    <source>
        <dbReference type="SAM" id="MobiDB-lite"/>
    </source>
</evidence>
<dbReference type="PROSITE" id="PS50966">
    <property type="entry name" value="ZF_SWIM"/>
    <property type="match status" value="1"/>
</dbReference>
<dbReference type="PANTHER" id="PTHR31973">
    <property type="entry name" value="POLYPROTEIN, PUTATIVE-RELATED"/>
    <property type="match status" value="1"/>
</dbReference>
<reference evidence="7 8" key="1">
    <citation type="submission" date="2022-03" db="EMBL/GenBank/DDBJ databases">
        <authorList>
            <person name="Nunn A."/>
            <person name="Chopra R."/>
            <person name="Nunn A."/>
            <person name="Contreras Garrido A."/>
        </authorList>
    </citation>
    <scope>NUCLEOTIDE SEQUENCE [LARGE SCALE GENOMIC DNA]</scope>
</reference>
<dbReference type="GO" id="GO:0008270">
    <property type="term" value="F:zinc ion binding"/>
    <property type="evidence" value="ECO:0007669"/>
    <property type="project" value="UniProtKB-KW"/>
</dbReference>